<dbReference type="AlphaFoldDB" id="A0A0B2S6C0"/>
<gene>
    <name evidence="2" type="ORF">glysoja_039955</name>
</gene>
<reference evidence="2" key="1">
    <citation type="submission" date="2014-07" db="EMBL/GenBank/DDBJ databases">
        <title>Identification of a novel salt tolerance gene in wild soybean by whole-genome sequencing.</title>
        <authorList>
            <person name="Lam H.-M."/>
            <person name="Qi X."/>
            <person name="Li M.-W."/>
            <person name="Liu X."/>
            <person name="Xie M."/>
            <person name="Ni M."/>
            <person name="Xu X."/>
        </authorList>
    </citation>
    <scope>NUCLEOTIDE SEQUENCE [LARGE SCALE GENOMIC DNA]</scope>
    <source>
        <tissue evidence="2">Root</tissue>
    </source>
</reference>
<feature type="region of interest" description="Disordered" evidence="1">
    <location>
        <begin position="122"/>
        <end position="144"/>
    </location>
</feature>
<sequence>MHSLRELAHQRPIMTMEQFLEQVAWPGALPSMVRPNEVVLPEPTPARVEPVSADTQSPVVNPPSPELEVVPLFPPFIIISDSPSGEVAAPHDSPVGEAVNLSDSLSGEVAALSYSSVGEATDLSNSLSKEAVDLSDSPVFPSDR</sequence>
<organism evidence="2">
    <name type="scientific">Glycine soja</name>
    <name type="common">Wild soybean</name>
    <dbReference type="NCBI Taxonomy" id="3848"/>
    <lineage>
        <taxon>Eukaryota</taxon>
        <taxon>Viridiplantae</taxon>
        <taxon>Streptophyta</taxon>
        <taxon>Embryophyta</taxon>
        <taxon>Tracheophyta</taxon>
        <taxon>Spermatophyta</taxon>
        <taxon>Magnoliopsida</taxon>
        <taxon>eudicotyledons</taxon>
        <taxon>Gunneridae</taxon>
        <taxon>Pentapetalae</taxon>
        <taxon>rosids</taxon>
        <taxon>fabids</taxon>
        <taxon>Fabales</taxon>
        <taxon>Fabaceae</taxon>
        <taxon>Papilionoideae</taxon>
        <taxon>50 kb inversion clade</taxon>
        <taxon>NPAAA clade</taxon>
        <taxon>indigoferoid/millettioid clade</taxon>
        <taxon>Phaseoleae</taxon>
        <taxon>Glycine</taxon>
        <taxon>Glycine subgen. Soja</taxon>
    </lineage>
</organism>
<name>A0A0B2S6C0_GLYSO</name>
<proteinExistence type="predicted"/>
<dbReference type="EMBL" id="KN645855">
    <property type="protein sequence ID" value="KHN40238.1"/>
    <property type="molecule type" value="Genomic_DNA"/>
</dbReference>
<evidence type="ECO:0000256" key="1">
    <source>
        <dbReference type="SAM" id="MobiDB-lite"/>
    </source>
</evidence>
<evidence type="ECO:0000313" key="2">
    <source>
        <dbReference type="EMBL" id="KHN40238.1"/>
    </source>
</evidence>
<protein>
    <submittedName>
        <fullName evidence="2">Uncharacterized protein</fullName>
    </submittedName>
</protein>
<accession>A0A0B2S6C0</accession>
<dbReference type="Proteomes" id="UP000053555">
    <property type="component" value="Unassembled WGS sequence"/>
</dbReference>